<organism evidence="1 2">
    <name type="scientific">Lacrimispora defluvii</name>
    <dbReference type="NCBI Taxonomy" id="2719233"/>
    <lineage>
        <taxon>Bacteria</taxon>
        <taxon>Bacillati</taxon>
        <taxon>Bacillota</taxon>
        <taxon>Clostridia</taxon>
        <taxon>Lachnospirales</taxon>
        <taxon>Lachnospiraceae</taxon>
        <taxon>Lacrimispora</taxon>
    </lineage>
</organism>
<dbReference type="SMART" id="SM00855">
    <property type="entry name" value="PGAM"/>
    <property type="match status" value="1"/>
</dbReference>
<evidence type="ECO:0000313" key="1">
    <source>
        <dbReference type="EMBL" id="NNJ29928.1"/>
    </source>
</evidence>
<comment type="caution">
    <text evidence="1">The sequence shown here is derived from an EMBL/GenBank/DDBJ whole genome shotgun (WGS) entry which is preliminary data.</text>
</comment>
<proteinExistence type="predicted"/>
<keyword evidence="2" id="KW-1185">Reference proteome</keyword>
<dbReference type="Gene3D" id="3.40.50.1240">
    <property type="entry name" value="Phosphoglycerate mutase-like"/>
    <property type="match status" value="1"/>
</dbReference>
<dbReference type="InterPro" id="IPR029033">
    <property type="entry name" value="His_PPase_superfam"/>
</dbReference>
<dbReference type="EMBL" id="JAAOXG010000018">
    <property type="protein sequence ID" value="NNJ29928.1"/>
    <property type="molecule type" value="Genomic_DNA"/>
</dbReference>
<dbReference type="InterPro" id="IPR050275">
    <property type="entry name" value="PGM_Phosphatase"/>
</dbReference>
<dbReference type="RefSeq" id="WP_170821145.1">
    <property type="nucleotide sequence ID" value="NZ_JAAOXG010000018.1"/>
</dbReference>
<dbReference type="CDD" id="cd07067">
    <property type="entry name" value="HP_PGM_like"/>
    <property type="match status" value="1"/>
</dbReference>
<dbReference type="SUPFAM" id="SSF53254">
    <property type="entry name" value="Phosphoglycerate mutase-like"/>
    <property type="match status" value="1"/>
</dbReference>
<reference evidence="1 2" key="1">
    <citation type="submission" date="2020-03" db="EMBL/GenBank/DDBJ databases">
        <title>Genome Sequence of industrial isolate, B5A.</title>
        <authorList>
            <person name="Sharma S."/>
            <person name="Patil P.B."/>
            <person name="Korpole S."/>
        </authorList>
    </citation>
    <scope>NUCLEOTIDE SEQUENCE [LARGE SCALE GENOMIC DNA]</scope>
    <source>
        <strain evidence="1 2">PI-S10-B5A</strain>
    </source>
</reference>
<name>A0ABX1VNZ5_9FIRM</name>
<accession>A0ABX1VNZ5</accession>
<protein>
    <submittedName>
        <fullName evidence="1">Histidine phosphatase family protein</fullName>
    </submittedName>
</protein>
<sequence>MTIVYFVRHAQPDHSWSADDSTRPLTLEGQQDSKIVYDFLKDRNVDVFYCSPYKRSVETIKDSAAFHKKEIILDERLCERKKGTDSDNYGMFRKRWLDKDFHEDGGESINMVQNRNISALEEIISKNEGKTIVVGTHGTALSSILNYYNPKFGCDDFLRIIDWMPYIIELQFNKTELINLKEHIYIHKDFKGKKRADKSY</sequence>
<dbReference type="PANTHER" id="PTHR48100:SF59">
    <property type="entry name" value="ADENOSYLCOBALAMIN_ALPHA-RIBAZOLE PHOSPHATASE"/>
    <property type="match status" value="1"/>
</dbReference>
<evidence type="ECO:0000313" key="2">
    <source>
        <dbReference type="Proteomes" id="UP000539052"/>
    </source>
</evidence>
<dbReference type="InterPro" id="IPR013078">
    <property type="entry name" value="His_Pase_superF_clade-1"/>
</dbReference>
<gene>
    <name evidence="1" type="ORF">G9470_09015</name>
</gene>
<dbReference type="PANTHER" id="PTHR48100">
    <property type="entry name" value="BROAD-SPECIFICITY PHOSPHATASE YOR283W-RELATED"/>
    <property type="match status" value="1"/>
</dbReference>
<dbReference type="Proteomes" id="UP000539052">
    <property type="component" value="Unassembled WGS sequence"/>
</dbReference>
<dbReference type="Pfam" id="PF00300">
    <property type="entry name" value="His_Phos_1"/>
    <property type="match status" value="1"/>
</dbReference>